<proteinExistence type="predicted"/>
<reference evidence="1" key="1">
    <citation type="submission" date="2018-10" db="EMBL/GenBank/DDBJ databases">
        <title>Hidden diversity of soil giant viruses.</title>
        <authorList>
            <person name="Schulz F."/>
            <person name="Alteio L."/>
            <person name="Goudeau D."/>
            <person name="Ryan E.M."/>
            <person name="Malmstrom R.R."/>
            <person name="Blanchard J."/>
            <person name="Woyke T."/>
        </authorList>
    </citation>
    <scope>NUCLEOTIDE SEQUENCE</scope>
    <source>
        <strain evidence="1">TEV1</strain>
    </source>
</reference>
<gene>
    <name evidence="1" type="ORF">Terrestrivirus1_58</name>
</gene>
<dbReference type="EMBL" id="MK071979">
    <property type="protein sequence ID" value="AYV75184.1"/>
    <property type="molecule type" value="Genomic_DNA"/>
</dbReference>
<protein>
    <submittedName>
        <fullName evidence="1">Uncharacterized protein</fullName>
    </submittedName>
</protein>
<name>A0A3G4ZLA2_9VIRU</name>
<organism evidence="1">
    <name type="scientific">Terrestrivirus sp</name>
    <dbReference type="NCBI Taxonomy" id="2487775"/>
    <lineage>
        <taxon>Viruses</taxon>
        <taxon>Varidnaviria</taxon>
        <taxon>Bamfordvirae</taxon>
        <taxon>Nucleocytoviricota</taxon>
        <taxon>Megaviricetes</taxon>
        <taxon>Imitervirales</taxon>
        <taxon>Mimiviridae</taxon>
        <taxon>Klosneuvirinae</taxon>
    </lineage>
</organism>
<sequence length="115" mass="13391">MQKANIKFVLIQIDEAHSTAWPIGLEDTPNPQKSFDERVNRTISFVMSNEFTQAFDFKIDGWDNEFAETFRAWPDKYYLIDKNYKVLEKSEYGTAGDEDALIKLDCVDLICKLIK</sequence>
<dbReference type="Gene3D" id="3.40.30.10">
    <property type="entry name" value="Glutaredoxin"/>
    <property type="match status" value="1"/>
</dbReference>
<accession>A0A3G4ZLA2</accession>
<evidence type="ECO:0000313" key="1">
    <source>
        <dbReference type="EMBL" id="AYV75184.1"/>
    </source>
</evidence>